<name>A0A512MCJ9_9BACT</name>
<dbReference type="InterPro" id="IPR021139">
    <property type="entry name" value="NYN"/>
</dbReference>
<gene>
    <name evidence="2" type="ORF">BGE01nite_37480</name>
</gene>
<dbReference type="Pfam" id="PF01936">
    <property type="entry name" value="NYN"/>
    <property type="match status" value="1"/>
</dbReference>
<evidence type="ECO:0000313" key="2">
    <source>
        <dbReference type="EMBL" id="GEP44457.1"/>
    </source>
</evidence>
<comment type="caution">
    <text evidence="2">The sequence shown here is derived from an EMBL/GenBank/DDBJ whole genome shotgun (WGS) entry which is preliminary data.</text>
</comment>
<proteinExistence type="predicted"/>
<dbReference type="PANTHER" id="PTHR35458">
    <property type="entry name" value="SLR0755 PROTEIN"/>
    <property type="match status" value="1"/>
</dbReference>
<dbReference type="AlphaFoldDB" id="A0A512MCJ9"/>
<protein>
    <recommendedName>
        <fullName evidence="1">NYN domain-containing protein</fullName>
    </recommendedName>
</protein>
<dbReference type="Gene3D" id="3.40.50.1010">
    <property type="entry name" value="5'-nuclease"/>
    <property type="match status" value="1"/>
</dbReference>
<organism evidence="2 3">
    <name type="scientific">Brevifollis gellanilyticus</name>
    <dbReference type="NCBI Taxonomy" id="748831"/>
    <lineage>
        <taxon>Bacteria</taxon>
        <taxon>Pseudomonadati</taxon>
        <taxon>Verrucomicrobiota</taxon>
        <taxon>Verrucomicrobiia</taxon>
        <taxon>Verrucomicrobiales</taxon>
        <taxon>Verrucomicrobiaceae</taxon>
    </lineage>
</organism>
<dbReference type="OrthoDB" id="3741at2"/>
<keyword evidence="3" id="KW-1185">Reference proteome</keyword>
<evidence type="ECO:0000313" key="3">
    <source>
        <dbReference type="Proteomes" id="UP000321577"/>
    </source>
</evidence>
<dbReference type="GO" id="GO:0004540">
    <property type="term" value="F:RNA nuclease activity"/>
    <property type="evidence" value="ECO:0007669"/>
    <property type="project" value="InterPro"/>
</dbReference>
<sequence>MSSEPAPKRAIIFIDGQNLFHGAKEAFGYSFPNYDVKKLAEEVCLRRGWQLHQVRFYTGYPDAADNPFWNHFWTAKLAQMGREGIHVFNRPLRYRNQSVMLPDGATQNILVGQEKGIDVRLALDVISFAWQDRYDVACVVSQDQDLSEVADEIRDISRLTHKWLHIASAFPFSPASRNKRGINSTDWIKLDRATYDACIDPRDYRPKQKP</sequence>
<dbReference type="Proteomes" id="UP000321577">
    <property type="component" value="Unassembled WGS sequence"/>
</dbReference>
<feature type="domain" description="NYN" evidence="1">
    <location>
        <begin position="9"/>
        <end position="155"/>
    </location>
</feature>
<reference evidence="2 3" key="1">
    <citation type="submission" date="2019-07" db="EMBL/GenBank/DDBJ databases">
        <title>Whole genome shotgun sequence of Brevifollis gellanilyticus NBRC 108608.</title>
        <authorList>
            <person name="Hosoyama A."/>
            <person name="Uohara A."/>
            <person name="Ohji S."/>
            <person name="Ichikawa N."/>
        </authorList>
    </citation>
    <scope>NUCLEOTIDE SEQUENCE [LARGE SCALE GENOMIC DNA]</scope>
    <source>
        <strain evidence="2 3">NBRC 108608</strain>
    </source>
</reference>
<dbReference type="PANTHER" id="PTHR35458:SF8">
    <property type="entry name" value="SLR0650 PROTEIN"/>
    <property type="match status" value="1"/>
</dbReference>
<dbReference type="InterPro" id="IPR047140">
    <property type="entry name" value="LabA"/>
</dbReference>
<dbReference type="EMBL" id="BKAG01000030">
    <property type="protein sequence ID" value="GEP44457.1"/>
    <property type="molecule type" value="Genomic_DNA"/>
</dbReference>
<accession>A0A512MCJ9</accession>
<evidence type="ECO:0000259" key="1">
    <source>
        <dbReference type="Pfam" id="PF01936"/>
    </source>
</evidence>
<dbReference type="RefSeq" id="WP_146852426.1">
    <property type="nucleotide sequence ID" value="NZ_BKAG01000030.1"/>
</dbReference>